<dbReference type="GO" id="GO:0005975">
    <property type="term" value="P:carbohydrate metabolic process"/>
    <property type="evidence" value="ECO:0007669"/>
    <property type="project" value="UniProtKB-ARBA"/>
</dbReference>
<dbReference type="OrthoDB" id="4441865at2"/>
<organism evidence="3 4">
    <name type="scientific">Pengzhenrongella frigida</name>
    <dbReference type="NCBI Taxonomy" id="1259133"/>
    <lineage>
        <taxon>Bacteria</taxon>
        <taxon>Bacillati</taxon>
        <taxon>Actinomycetota</taxon>
        <taxon>Actinomycetes</taxon>
        <taxon>Micrococcales</taxon>
        <taxon>Pengzhenrongella</taxon>
    </lineage>
</organism>
<dbReference type="Proteomes" id="UP000293764">
    <property type="component" value="Unassembled WGS sequence"/>
</dbReference>
<comment type="caution">
    <text evidence="3">The sequence shown here is derived from an EMBL/GenBank/DDBJ whole genome shotgun (WGS) entry which is preliminary data.</text>
</comment>
<evidence type="ECO:0000259" key="2">
    <source>
        <dbReference type="Pfam" id="PF16640"/>
    </source>
</evidence>
<evidence type="ECO:0000313" key="3">
    <source>
        <dbReference type="EMBL" id="RYV49760.1"/>
    </source>
</evidence>
<reference evidence="3 4" key="1">
    <citation type="submission" date="2019-01" db="EMBL/GenBank/DDBJ databases">
        <title>Novel species of Cellulomonas.</title>
        <authorList>
            <person name="Liu Q."/>
            <person name="Xin Y.-H."/>
        </authorList>
    </citation>
    <scope>NUCLEOTIDE SEQUENCE [LARGE SCALE GENOMIC DNA]</scope>
    <source>
        <strain evidence="3 4">HLT2-17</strain>
    </source>
</reference>
<keyword evidence="4" id="KW-1185">Reference proteome</keyword>
<dbReference type="InterPro" id="IPR013783">
    <property type="entry name" value="Ig-like_fold"/>
</dbReference>
<feature type="domain" description="Bacterial Ig-like" evidence="2">
    <location>
        <begin position="65"/>
        <end position="147"/>
    </location>
</feature>
<dbReference type="InterPro" id="IPR032109">
    <property type="entry name" value="Big_3_5"/>
</dbReference>
<evidence type="ECO:0000313" key="4">
    <source>
        <dbReference type="Proteomes" id="UP000293764"/>
    </source>
</evidence>
<gene>
    <name evidence="3" type="ORF">EUA98_17125</name>
</gene>
<dbReference type="RefSeq" id="WP_130103914.1">
    <property type="nucleotide sequence ID" value="NZ_SDWW01000054.1"/>
</dbReference>
<sequence length="294" mass="28884">MRVTVARAVALSCLLIAFTPAATAAASSSAVVAATHLAPDHAPWHVRPVTPAPQALGTTTSIAVTPSTGPANQTVTVAVTVGADSGDPTGTVVVRDGATILARAVPVVGGSALIATNALGPGPHTLTAAFTASTGQRGSGSSPVSVTYGPSTSAGHTVAVEIPSGALTVTSTRVGGTPFVDVVVTDTRAGNLGFSATVAAPQIRGQQRVAASRSAAGLAQVTARQVPGNALRAGDVRVTDLPRVSPGRVPQVFARYPAGLSTGSVHLHALVTAAHAGSPVPATPPGTTLSFTAF</sequence>
<name>A0A4Q5MW28_9MICO</name>
<proteinExistence type="predicted"/>
<protein>
    <recommendedName>
        <fullName evidence="2">Bacterial Ig-like domain-containing protein</fullName>
    </recommendedName>
</protein>
<keyword evidence="1" id="KW-0732">Signal</keyword>
<accession>A0A4Q5MW28</accession>
<evidence type="ECO:0000256" key="1">
    <source>
        <dbReference type="SAM" id="SignalP"/>
    </source>
</evidence>
<dbReference type="Gene3D" id="2.60.40.10">
    <property type="entry name" value="Immunoglobulins"/>
    <property type="match status" value="1"/>
</dbReference>
<dbReference type="EMBL" id="SDWW01000054">
    <property type="protein sequence ID" value="RYV49760.1"/>
    <property type="molecule type" value="Genomic_DNA"/>
</dbReference>
<dbReference type="AlphaFoldDB" id="A0A4Q5MW28"/>
<feature type="signal peptide" evidence="1">
    <location>
        <begin position="1"/>
        <end position="24"/>
    </location>
</feature>
<dbReference type="Pfam" id="PF16640">
    <property type="entry name" value="Big_3_5"/>
    <property type="match status" value="1"/>
</dbReference>
<feature type="chain" id="PRO_5039508755" description="Bacterial Ig-like domain-containing protein" evidence="1">
    <location>
        <begin position="25"/>
        <end position="294"/>
    </location>
</feature>